<dbReference type="Proteomes" id="UP000030428">
    <property type="component" value="Unassembled WGS sequence"/>
</dbReference>
<organism evidence="1 2">
    <name type="scientific">Candidatus Thiomargarita nelsonii</name>
    <dbReference type="NCBI Taxonomy" id="1003181"/>
    <lineage>
        <taxon>Bacteria</taxon>
        <taxon>Pseudomonadati</taxon>
        <taxon>Pseudomonadota</taxon>
        <taxon>Gammaproteobacteria</taxon>
        <taxon>Thiotrichales</taxon>
        <taxon>Thiotrichaceae</taxon>
        <taxon>Thiomargarita</taxon>
    </lineage>
</organism>
<accession>A0A0A6P6G7</accession>
<gene>
    <name evidence="1" type="ORF">PN36_21600</name>
</gene>
<keyword evidence="2" id="KW-1185">Reference proteome</keyword>
<comment type="caution">
    <text evidence="1">The sequence shown here is derived from an EMBL/GenBank/DDBJ whole genome shotgun (WGS) entry which is preliminary data.</text>
</comment>
<dbReference type="EMBL" id="JSZA02000098">
    <property type="protein sequence ID" value="KHD06012.1"/>
    <property type="molecule type" value="Genomic_DNA"/>
</dbReference>
<sequence>MNFIEDSLDGEMNEVDYPNTQWKKIMAAIQKHSISPALLSEIKDEAAWEKAKIRFVEEGRQAGMLKQQCESVLQAREMGLDDRVF</sequence>
<name>A0A0A6P6G7_9GAMM</name>
<evidence type="ECO:0000313" key="2">
    <source>
        <dbReference type="Proteomes" id="UP000030428"/>
    </source>
</evidence>
<reference evidence="1 2" key="1">
    <citation type="journal article" date="2016" name="Front. Microbiol.">
        <title>Single-Cell (Meta-)Genomics of a Dimorphic Candidatus Thiomargarita nelsonii Reveals Genomic Plasticity.</title>
        <authorList>
            <person name="Flood B.E."/>
            <person name="Fliss P."/>
            <person name="Jones D.S."/>
            <person name="Dick G.J."/>
            <person name="Jain S."/>
            <person name="Kaster A.K."/>
            <person name="Winkel M."/>
            <person name="Mussmann M."/>
            <person name="Bailey J."/>
        </authorList>
    </citation>
    <scope>NUCLEOTIDE SEQUENCE [LARGE SCALE GENOMIC DNA]</scope>
    <source>
        <strain evidence="1">Hydrate Ridge</strain>
    </source>
</reference>
<evidence type="ECO:0000313" key="1">
    <source>
        <dbReference type="EMBL" id="KHD06012.1"/>
    </source>
</evidence>
<proteinExistence type="predicted"/>
<protein>
    <submittedName>
        <fullName evidence="1">Uncharacterized protein</fullName>
    </submittedName>
</protein>
<dbReference type="AlphaFoldDB" id="A0A0A6P6G7"/>